<sequence>MVLRVHSPTPLASAAMRCDWRMTRRRASEARSHWNGNLEFLMLTFMSAVRPLAPPILPSGQLPTSSRPRRQASCPRELGKCDVVRVDPTKQELGNCDVARVDPTEQELGKCDVVRVDPIERELGKCDVVRVDPTEQELRKCDVVRVDPTERELGKCDVGLLPRVNPGVNPGIWPRE</sequence>
<dbReference type="EMBL" id="AMZH03024693">
    <property type="protein sequence ID" value="RRT35662.1"/>
    <property type="molecule type" value="Genomic_DNA"/>
</dbReference>
<dbReference type="AlphaFoldDB" id="A0A426X856"/>
<evidence type="ECO:0000313" key="2">
    <source>
        <dbReference type="EMBL" id="RRT35662.1"/>
    </source>
</evidence>
<reference evidence="2 3" key="1">
    <citation type="journal article" date="2014" name="Agronomy (Basel)">
        <title>A Draft Genome Sequence for Ensete ventricosum, the Drought-Tolerant Tree Against Hunger.</title>
        <authorList>
            <person name="Harrison J."/>
            <person name="Moore K.A."/>
            <person name="Paszkiewicz K."/>
            <person name="Jones T."/>
            <person name="Grant M."/>
            <person name="Ambacheew D."/>
            <person name="Muzemil S."/>
            <person name="Studholme D.J."/>
        </authorList>
    </citation>
    <scope>NUCLEOTIDE SEQUENCE [LARGE SCALE GENOMIC DNA]</scope>
</reference>
<evidence type="ECO:0000313" key="3">
    <source>
        <dbReference type="Proteomes" id="UP000287651"/>
    </source>
</evidence>
<evidence type="ECO:0000256" key="1">
    <source>
        <dbReference type="SAM" id="MobiDB-lite"/>
    </source>
</evidence>
<organism evidence="2 3">
    <name type="scientific">Ensete ventricosum</name>
    <name type="common">Abyssinian banana</name>
    <name type="synonym">Musa ensete</name>
    <dbReference type="NCBI Taxonomy" id="4639"/>
    <lineage>
        <taxon>Eukaryota</taxon>
        <taxon>Viridiplantae</taxon>
        <taxon>Streptophyta</taxon>
        <taxon>Embryophyta</taxon>
        <taxon>Tracheophyta</taxon>
        <taxon>Spermatophyta</taxon>
        <taxon>Magnoliopsida</taxon>
        <taxon>Liliopsida</taxon>
        <taxon>Zingiberales</taxon>
        <taxon>Musaceae</taxon>
        <taxon>Ensete</taxon>
    </lineage>
</organism>
<name>A0A426X856_ENSVE</name>
<proteinExistence type="predicted"/>
<feature type="region of interest" description="Disordered" evidence="1">
    <location>
        <begin position="56"/>
        <end position="75"/>
    </location>
</feature>
<protein>
    <submittedName>
        <fullName evidence="2">Uncharacterized protein</fullName>
    </submittedName>
</protein>
<accession>A0A426X856</accession>
<dbReference type="Proteomes" id="UP000287651">
    <property type="component" value="Unassembled WGS sequence"/>
</dbReference>
<comment type="caution">
    <text evidence="2">The sequence shown here is derived from an EMBL/GenBank/DDBJ whole genome shotgun (WGS) entry which is preliminary data.</text>
</comment>
<gene>
    <name evidence="2" type="ORF">B296_00047855</name>
</gene>